<evidence type="ECO:0000256" key="2">
    <source>
        <dbReference type="ARBA" id="ARBA00023002"/>
    </source>
</evidence>
<dbReference type="GO" id="GO:0042597">
    <property type="term" value="C:periplasmic space"/>
    <property type="evidence" value="ECO:0007669"/>
    <property type="project" value="InterPro"/>
</dbReference>
<feature type="domain" description="Plastocyanin-like" evidence="4">
    <location>
        <begin position="210"/>
        <end position="339"/>
    </location>
</feature>
<dbReference type="GO" id="GO:0005507">
    <property type="term" value="F:copper ion binding"/>
    <property type="evidence" value="ECO:0007669"/>
    <property type="project" value="InterPro"/>
</dbReference>
<name>A0A7C5L3G5_AQUAO</name>
<evidence type="ECO:0000259" key="4">
    <source>
        <dbReference type="Pfam" id="PF00394"/>
    </source>
</evidence>
<dbReference type="Gene3D" id="2.60.40.420">
    <property type="entry name" value="Cupredoxins - blue copper proteins"/>
    <property type="match status" value="3"/>
</dbReference>
<dbReference type="SUPFAM" id="SSF49503">
    <property type="entry name" value="Cupredoxins"/>
    <property type="match status" value="3"/>
</dbReference>
<sequence>MISRREFLMATLSAGALYGSGALSRVFASGSSPAGKGIELAEVIRRGGRARYEFVVRRQPVGFDGRMGKGITLNGSLPGPLLRLQEGEEAELVIYNELEEVTSIHWHGILLPYEMDGVPGVTFPGIKPGEKFTARFRLKQSGTYWYHSHAGLQEQLGHYGPMIVDPADPDPVPYDREYVVVLSDWTFEDPEWVMSRLKKEEGYFNYNKRTVFDFFEDVRRAGFLKALRERMMWGRMRMSPRDIADVTGATYIFLMNGHTTEENWTALFRLGERVRLRFINASAMTYYDVRMPGLRMKVVQADGQNVQPVEVDELRIAVAETYDVVVQPTDPVAYPIFAEAMDRSGFVRGTLAPEEGMVAPIPPRRKPQERKMAFHRKGHGDTCGACDPQLVPYDFGPTAAMVVRNPVCRLEDPGVGLQGAEHRVLTYADLKSYEPWRELFRREPDRVMEIHLTGNMERFLWRMWAKEGNRWTSEPTELIRWRYGELVRMIWVNHTMMDHPIHLHGLWMYLRNGSGEFNPRKHTLNIKPGEKLCVDVLVDAPGYWAFHCHLFYHMHAGMIRVVEVT</sequence>
<dbReference type="GO" id="GO:0016491">
    <property type="term" value="F:oxidoreductase activity"/>
    <property type="evidence" value="ECO:0007669"/>
    <property type="project" value="UniProtKB-KW"/>
</dbReference>
<feature type="domain" description="Plastocyanin-like" evidence="5">
    <location>
        <begin position="443"/>
        <end position="564"/>
    </location>
</feature>
<keyword evidence="1" id="KW-0479">Metal-binding</keyword>
<proteinExistence type="predicted"/>
<dbReference type="InterPro" id="IPR011706">
    <property type="entry name" value="Cu-oxidase_C"/>
</dbReference>
<feature type="domain" description="Plastocyanin-like" evidence="6">
    <location>
        <begin position="58"/>
        <end position="167"/>
    </location>
</feature>
<reference evidence="7" key="1">
    <citation type="journal article" date="2020" name="mSystems">
        <title>Genome- and Community-Level Interaction Insights into Carbon Utilization and Element Cycling Functions of Hydrothermarchaeota in Hydrothermal Sediment.</title>
        <authorList>
            <person name="Zhou Z."/>
            <person name="Liu Y."/>
            <person name="Xu W."/>
            <person name="Pan J."/>
            <person name="Luo Z.H."/>
            <person name="Li M."/>
        </authorList>
    </citation>
    <scope>NUCLEOTIDE SEQUENCE [LARGE SCALE GENOMIC DNA]</scope>
    <source>
        <strain evidence="7">HyVt-501</strain>
    </source>
</reference>
<protein>
    <submittedName>
        <fullName evidence="7">Copper resistance system multicopper oxidase</fullName>
    </submittedName>
</protein>
<dbReference type="CDD" id="cd13896">
    <property type="entry name" value="CuRO_3_CopA"/>
    <property type="match status" value="1"/>
</dbReference>
<evidence type="ECO:0000313" key="7">
    <source>
        <dbReference type="EMBL" id="HHJ64349.1"/>
    </source>
</evidence>
<evidence type="ECO:0000259" key="6">
    <source>
        <dbReference type="Pfam" id="PF07732"/>
    </source>
</evidence>
<dbReference type="InterPro" id="IPR045087">
    <property type="entry name" value="Cu-oxidase_fam"/>
</dbReference>
<dbReference type="PROSITE" id="PS00080">
    <property type="entry name" value="MULTICOPPER_OXIDASE2"/>
    <property type="match status" value="1"/>
</dbReference>
<dbReference type="PANTHER" id="PTHR11709:SF394">
    <property type="entry name" value="FI03373P-RELATED"/>
    <property type="match status" value="1"/>
</dbReference>
<dbReference type="InterPro" id="IPR006311">
    <property type="entry name" value="TAT_signal"/>
</dbReference>
<gene>
    <name evidence="7" type="ORF">ENJ61_05510</name>
</gene>
<dbReference type="InterPro" id="IPR011707">
    <property type="entry name" value="Cu-oxidase-like_N"/>
</dbReference>
<dbReference type="InterPro" id="IPR034284">
    <property type="entry name" value="CuRO_1_CopA"/>
</dbReference>
<dbReference type="InterPro" id="IPR008972">
    <property type="entry name" value="Cupredoxin"/>
</dbReference>
<keyword evidence="2" id="KW-0560">Oxidoreductase</keyword>
<dbReference type="Pfam" id="PF00394">
    <property type="entry name" value="Cu-oxidase"/>
    <property type="match status" value="1"/>
</dbReference>
<dbReference type="InterPro" id="IPR006376">
    <property type="entry name" value="Cu-R_CopA"/>
</dbReference>
<dbReference type="CDD" id="cd13848">
    <property type="entry name" value="CuRO_1_CopA"/>
    <property type="match status" value="1"/>
</dbReference>
<dbReference type="EMBL" id="DRNB01000197">
    <property type="protein sequence ID" value="HHJ64349.1"/>
    <property type="molecule type" value="Genomic_DNA"/>
</dbReference>
<dbReference type="Pfam" id="PF07732">
    <property type="entry name" value="Cu-oxidase_3"/>
    <property type="match status" value="1"/>
</dbReference>
<evidence type="ECO:0000256" key="3">
    <source>
        <dbReference type="ARBA" id="ARBA00023008"/>
    </source>
</evidence>
<comment type="caution">
    <text evidence="7">The sequence shown here is derived from an EMBL/GenBank/DDBJ whole genome shotgun (WGS) entry which is preliminary data.</text>
</comment>
<dbReference type="Proteomes" id="UP000885792">
    <property type="component" value="Unassembled WGS sequence"/>
</dbReference>
<dbReference type="InterPro" id="IPR002355">
    <property type="entry name" value="Cu_oxidase_Cu_BS"/>
</dbReference>
<dbReference type="Pfam" id="PF07731">
    <property type="entry name" value="Cu-oxidase_2"/>
    <property type="match status" value="1"/>
</dbReference>
<accession>A0A7C5L3G5</accession>
<dbReference type="PROSITE" id="PS51318">
    <property type="entry name" value="TAT"/>
    <property type="match status" value="1"/>
</dbReference>
<dbReference type="PANTHER" id="PTHR11709">
    <property type="entry name" value="MULTI-COPPER OXIDASE"/>
    <property type="match status" value="1"/>
</dbReference>
<evidence type="ECO:0000259" key="5">
    <source>
        <dbReference type="Pfam" id="PF07731"/>
    </source>
</evidence>
<evidence type="ECO:0000256" key="1">
    <source>
        <dbReference type="ARBA" id="ARBA00022723"/>
    </source>
</evidence>
<dbReference type="AlphaFoldDB" id="A0A7C5L3G5"/>
<dbReference type="InterPro" id="IPR034282">
    <property type="entry name" value="CuRO_2_CopA"/>
</dbReference>
<keyword evidence="3" id="KW-0186">Copper</keyword>
<dbReference type="InterPro" id="IPR001117">
    <property type="entry name" value="Cu-oxidase_2nd"/>
</dbReference>
<organism evidence="7">
    <name type="scientific">Aquifex aeolicus</name>
    <dbReference type="NCBI Taxonomy" id="63363"/>
    <lineage>
        <taxon>Bacteria</taxon>
        <taxon>Pseudomonadati</taxon>
        <taxon>Aquificota</taxon>
        <taxon>Aquificia</taxon>
        <taxon>Aquificales</taxon>
        <taxon>Aquificaceae</taxon>
        <taxon>Aquifex</taxon>
    </lineage>
</organism>
<dbReference type="NCBIfam" id="TIGR01480">
    <property type="entry name" value="copper_res_A"/>
    <property type="match status" value="1"/>
</dbReference>
<dbReference type="InterPro" id="IPR034279">
    <property type="entry name" value="CuRO_3_CopA"/>
</dbReference>
<dbReference type="CDD" id="cd13874">
    <property type="entry name" value="CuRO_2_CopA"/>
    <property type="match status" value="1"/>
</dbReference>